<protein>
    <submittedName>
        <fullName evidence="1">Uncharacterized protein</fullName>
    </submittedName>
</protein>
<evidence type="ECO:0000313" key="2">
    <source>
        <dbReference type="Proteomes" id="UP001348369"/>
    </source>
</evidence>
<accession>A0ACD4ZX57</accession>
<sequence length="69" mass="7530">MNDHPDIHPYLHAARAADLQAQARAWERTVSADHAGRGSTPVRARLGWLLVETGLRLLHSATPSRPAEG</sequence>
<name>A0ACD4ZX57_9ACTN</name>
<reference evidence="1" key="1">
    <citation type="submission" date="2022-10" db="EMBL/GenBank/DDBJ databases">
        <title>The complete genomes of actinobacterial strains from the NBC collection.</title>
        <authorList>
            <person name="Joergensen T.S."/>
            <person name="Alvarez Arevalo M."/>
            <person name="Sterndorff E.B."/>
            <person name="Faurdal D."/>
            <person name="Vuksanovic O."/>
            <person name="Mourched A.-S."/>
            <person name="Charusanti P."/>
            <person name="Shaw S."/>
            <person name="Blin K."/>
            <person name="Weber T."/>
        </authorList>
    </citation>
    <scope>NUCLEOTIDE SEQUENCE</scope>
    <source>
        <strain evidence="1">NBC 01771</strain>
    </source>
</reference>
<gene>
    <name evidence="1" type="ORF">OG835_41390</name>
</gene>
<dbReference type="EMBL" id="CP109109">
    <property type="protein sequence ID" value="WSC02800.1"/>
    <property type="molecule type" value="Genomic_DNA"/>
</dbReference>
<proteinExistence type="predicted"/>
<organism evidence="1 2">
    <name type="scientific">Streptomyces scopuliridis</name>
    <dbReference type="NCBI Taxonomy" id="452529"/>
    <lineage>
        <taxon>Bacteria</taxon>
        <taxon>Bacillati</taxon>
        <taxon>Actinomycetota</taxon>
        <taxon>Actinomycetes</taxon>
        <taxon>Kitasatosporales</taxon>
        <taxon>Streptomycetaceae</taxon>
        <taxon>Streptomyces</taxon>
    </lineage>
</organism>
<dbReference type="Proteomes" id="UP001348369">
    <property type="component" value="Chromosome"/>
</dbReference>
<evidence type="ECO:0000313" key="1">
    <source>
        <dbReference type="EMBL" id="WSC02800.1"/>
    </source>
</evidence>
<keyword evidence="2" id="KW-1185">Reference proteome</keyword>